<keyword evidence="7" id="KW-0472">Membrane</keyword>
<evidence type="ECO:0000256" key="6">
    <source>
        <dbReference type="ARBA" id="ARBA00022989"/>
    </source>
</evidence>
<evidence type="ECO:0000313" key="9">
    <source>
        <dbReference type="EMBL" id="OGC53866.1"/>
    </source>
</evidence>
<evidence type="ECO:0000313" key="10">
    <source>
        <dbReference type="Proteomes" id="UP000178127"/>
    </source>
</evidence>
<dbReference type="Proteomes" id="UP000178127">
    <property type="component" value="Unassembled WGS sequence"/>
</dbReference>
<protein>
    <recommendedName>
        <fullName evidence="8">Glycosyltransferase 2-like domain-containing protein</fullName>
    </recommendedName>
</protein>
<proteinExistence type="predicted"/>
<keyword evidence="2" id="KW-0328">Glycosyltransferase</keyword>
<dbReference type="InterPro" id="IPR029044">
    <property type="entry name" value="Nucleotide-diphossugar_trans"/>
</dbReference>
<dbReference type="InterPro" id="IPR001173">
    <property type="entry name" value="Glyco_trans_2-like"/>
</dbReference>
<evidence type="ECO:0000256" key="4">
    <source>
        <dbReference type="ARBA" id="ARBA00022692"/>
    </source>
</evidence>
<accession>A0A1F4V9N7</accession>
<feature type="non-terminal residue" evidence="9">
    <location>
        <position position="253"/>
    </location>
</feature>
<dbReference type="GO" id="GO:0009103">
    <property type="term" value="P:lipopolysaccharide biosynthetic process"/>
    <property type="evidence" value="ECO:0007669"/>
    <property type="project" value="UniProtKB-KW"/>
</dbReference>
<dbReference type="GO" id="GO:0099621">
    <property type="term" value="F:undecaprenyl-phosphate 4-deoxy-4-formamido-L-arabinose transferase activity"/>
    <property type="evidence" value="ECO:0007669"/>
    <property type="project" value="TreeGrafter"/>
</dbReference>
<keyword evidence="1" id="KW-1003">Cell membrane</keyword>
<dbReference type="PANTHER" id="PTHR48090:SF3">
    <property type="entry name" value="UNDECAPRENYL-PHOSPHATE 4-DEOXY-4-FORMAMIDO-L-ARABINOSE TRANSFERASE"/>
    <property type="match status" value="1"/>
</dbReference>
<keyword evidence="4" id="KW-0812">Transmembrane</keyword>
<keyword evidence="6" id="KW-1133">Transmembrane helix</keyword>
<keyword evidence="5" id="KW-0448">Lipopolysaccharide biosynthesis</keyword>
<evidence type="ECO:0000256" key="7">
    <source>
        <dbReference type="ARBA" id="ARBA00023136"/>
    </source>
</evidence>
<dbReference type="EMBL" id="MEVD01000008">
    <property type="protein sequence ID" value="OGC53866.1"/>
    <property type="molecule type" value="Genomic_DNA"/>
</dbReference>
<feature type="domain" description="Glycosyltransferase 2-like" evidence="8">
    <location>
        <begin position="11"/>
        <end position="175"/>
    </location>
</feature>
<dbReference type="Pfam" id="PF00535">
    <property type="entry name" value="Glycos_transf_2"/>
    <property type="match status" value="1"/>
</dbReference>
<reference evidence="9 10" key="1">
    <citation type="journal article" date="2016" name="Nat. Commun.">
        <title>Thousands of microbial genomes shed light on interconnected biogeochemical processes in an aquifer system.</title>
        <authorList>
            <person name="Anantharaman K."/>
            <person name="Brown C.T."/>
            <person name="Hug L.A."/>
            <person name="Sharon I."/>
            <person name="Castelle C.J."/>
            <person name="Probst A.J."/>
            <person name="Thomas B.C."/>
            <person name="Singh A."/>
            <person name="Wilkins M.J."/>
            <person name="Karaoz U."/>
            <person name="Brodie E.L."/>
            <person name="Williams K.H."/>
            <person name="Hubbard S.S."/>
            <person name="Banfield J.F."/>
        </authorList>
    </citation>
    <scope>NUCLEOTIDE SEQUENCE [LARGE SCALE GENOMIC DNA]</scope>
</reference>
<gene>
    <name evidence="9" type="ORF">A3D91_01360</name>
</gene>
<name>A0A1F4V9N7_UNCKA</name>
<evidence type="ECO:0000259" key="8">
    <source>
        <dbReference type="Pfam" id="PF00535"/>
    </source>
</evidence>
<evidence type="ECO:0000256" key="2">
    <source>
        <dbReference type="ARBA" id="ARBA00022676"/>
    </source>
</evidence>
<sequence length="253" mass="29013">MLGQKLSSLTIFFPFYNDAGTVEKQIVDAYRFGEDVAEKLEVIAINGGNSKDNTFEEINRMKEMHPDLKVIDKPTNSEGYAVIKYGFKEAAGEWVFYTDGDAQYRLEGDLRSLVDKQFETGADVVNGYKVQRSDSAIRVLLGNIYERFSRFVFEIPIRDTDCDFRLIRKGVLDKIDLVSTDASILPELLKKLELVGAKFAEVPISHYSREYGVSNYTAVQLLKEKLLGDVTLYFKLRKMRSAYEKFRIFRFGL</sequence>
<dbReference type="STRING" id="1802620.A3D91_01360"/>
<evidence type="ECO:0000256" key="1">
    <source>
        <dbReference type="ARBA" id="ARBA00022475"/>
    </source>
</evidence>
<dbReference type="InterPro" id="IPR050256">
    <property type="entry name" value="Glycosyltransferase_2"/>
</dbReference>
<dbReference type="AlphaFoldDB" id="A0A1F4V9N7"/>
<dbReference type="SUPFAM" id="SSF53448">
    <property type="entry name" value="Nucleotide-diphospho-sugar transferases"/>
    <property type="match status" value="1"/>
</dbReference>
<keyword evidence="3" id="KW-0808">Transferase</keyword>
<dbReference type="CDD" id="cd04179">
    <property type="entry name" value="DPM_DPG-synthase_like"/>
    <property type="match status" value="1"/>
</dbReference>
<evidence type="ECO:0000256" key="3">
    <source>
        <dbReference type="ARBA" id="ARBA00022679"/>
    </source>
</evidence>
<dbReference type="PANTHER" id="PTHR48090">
    <property type="entry name" value="UNDECAPRENYL-PHOSPHATE 4-DEOXY-4-FORMAMIDO-L-ARABINOSE TRANSFERASE-RELATED"/>
    <property type="match status" value="1"/>
</dbReference>
<dbReference type="Gene3D" id="3.90.550.10">
    <property type="entry name" value="Spore Coat Polysaccharide Biosynthesis Protein SpsA, Chain A"/>
    <property type="match status" value="1"/>
</dbReference>
<comment type="caution">
    <text evidence="9">The sequence shown here is derived from an EMBL/GenBank/DDBJ whole genome shotgun (WGS) entry which is preliminary data.</text>
</comment>
<evidence type="ECO:0000256" key="5">
    <source>
        <dbReference type="ARBA" id="ARBA00022985"/>
    </source>
</evidence>
<organism evidence="9 10">
    <name type="scientific">candidate division WWE3 bacterium RIFCSPHIGHO2_02_FULL_38_14</name>
    <dbReference type="NCBI Taxonomy" id="1802620"/>
    <lineage>
        <taxon>Bacteria</taxon>
        <taxon>Katanobacteria</taxon>
    </lineage>
</organism>
<dbReference type="GO" id="GO:0005886">
    <property type="term" value="C:plasma membrane"/>
    <property type="evidence" value="ECO:0007669"/>
    <property type="project" value="TreeGrafter"/>
</dbReference>